<dbReference type="SUPFAM" id="SSF54285">
    <property type="entry name" value="MoaD/ThiS"/>
    <property type="match status" value="1"/>
</dbReference>
<dbReference type="Pfam" id="PF02597">
    <property type="entry name" value="ThiS"/>
    <property type="match status" value="1"/>
</dbReference>
<evidence type="ECO:0000313" key="1">
    <source>
        <dbReference type="EMBL" id="UOA15219.1"/>
    </source>
</evidence>
<dbReference type="InterPro" id="IPR012675">
    <property type="entry name" value="Beta-grasp_dom_sf"/>
</dbReference>
<organism evidence="1 2">
    <name type="scientific">Sulfitobacter dubius</name>
    <dbReference type="NCBI Taxonomy" id="218673"/>
    <lineage>
        <taxon>Bacteria</taxon>
        <taxon>Pseudomonadati</taxon>
        <taxon>Pseudomonadota</taxon>
        <taxon>Alphaproteobacteria</taxon>
        <taxon>Rhodobacterales</taxon>
        <taxon>Roseobacteraceae</taxon>
        <taxon>Sulfitobacter</taxon>
    </lineage>
</organism>
<dbReference type="Proteomes" id="UP000831019">
    <property type="component" value="Chromosome"/>
</dbReference>
<protein>
    <recommendedName>
        <fullName evidence="3">Sulfur carrier protein</fullName>
    </recommendedName>
</protein>
<reference evidence="2" key="1">
    <citation type="journal article" date="2022" name="Microorganisms">
        <title>Beyond the ABCs#Discovery of Three New Plasmid Types in Rhodobacterales (RepQ, RepY, RepW).</title>
        <authorList>
            <person name="Freese H.M."/>
            <person name="Ringel V."/>
            <person name="Overmann J."/>
            <person name="Petersen J."/>
        </authorList>
    </citation>
    <scope>NUCLEOTIDE SEQUENCE [LARGE SCALE GENOMIC DNA]</scope>
    <source>
        <strain evidence="2">DSM 109990</strain>
    </source>
</reference>
<dbReference type="InterPro" id="IPR010035">
    <property type="entry name" value="Thi_S"/>
</dbReference>
<name>A0ABY3ZM60_9RHOB</name>
<proteinExistence type="predicted"/>
<dbReference type="PANTHER" id="PTHR34472">
    <property type="entry name" value="SULFUR CARRIER PROTEIN THIS"/>
    <property type="match status" value="1"/>
</dbReference>
<dbReference type="InterPro" id="IPR003749">
    <property type="entry name" value="ThiS/MoaD-like"/>
</dbReference>
<dbReference type="RefSeq" id="WP_243260853.1">
    <property type="nucleotide sequence ID" value="NZ_CP085144.1"/>
</dbReference>
<gene>
    <name evidence="1" type="ORF">DSM109990_02043</name>
</gene>
<accession>A0ABY3ZM60</accession>
<sequence length="65" mass="6542">MKIEVNGEAREVAAAQLDAALVELGWGEAKVATALNGSFVPAGARGATTLSDGDRLEVLSAMQGG</sequence>
<dbReference type="NCBIfam" id="TIGR01683">
    <property type="entry name" value="thiS"/>
    <property type="match status" value="1"/>
</dbReference>
<dbReference type="CDD" id="cd00565">
    <property type="entry name" value="Ubl_ThiS"/>
    <property type="match status" value="1"/>
</dbReference>
<dbReference type="PANTHER" id="PTHR34472:SF1">
    <property type="entry name" value="SULFUR CARRIER PROTEIN THIS"/>
    <property type="match status" value="1"/>
</dbReference>
<keyword evidence="2" id="KW-1185">Reference proteome</keyword>
<dbReference type="InterPro" id="IPR016155">
    <property type="entry name" value="Mopterin_synth/thiamin_S_b"/>
</dbReference>
<dbReference type="EMBL" id="CP085144">
    <property type="protein sequence ID" value="UOA15219.1"/>
    <property type="molecule type" value="Genomic_DNA"/>
</dbReference>
<evidence type="ECO:0000313" key="2">
    <source>
        <dbReference type="Proteomes" id="UP000831019"/>
    </source>
</evidence>
<evidence type="ECO:0008006" key="3">
    <source>
        <dbReference type="Google" id="ProtNLM"/>
    </source>
</evidence>
<dbReference type="Gene3D" id="3.10.20.30">
    <property type="match status" value="1"/>
</dbReference>